<organism evidence="11 12">
    <name type="scientific">Conoideocrella luteorostrata</name>
    <dbReference type="NCBI Taxonomy" id="1105319"/>
    <lineage>
        <taxon>Eukaryota</taxon>
        <taxon>Fungi</taxon>
        <taxon>Dikarya</taxon>
        <taxon>Ascomycota</taxon>
        <taxon>Pezizomycotina</taxon>
        <taxon>Sordariomycetes</taxon>
        <taxon>Hypocreomycetidae</taxon>
        <taxon>Hypocreales</taxon>
        <taxon>Clavicipitaceae</taxon>
        <taxon>Conoideocrella</taxon>
    </lineage>
</organism>
<dbReference type="GO" id="GO:0003723">
    <property type="term" value="F:RNA binding"/>
    <property type="evidence" value="ECO:0007669"/>
    <property type="project" value="InterPro"/>
</dbReference>
<feature type="domain" description="S5 DRBM" evidence="10">
    <location>
        <begin position="338"/>
        <end position="401"/>
    </location>
</feature>
<dbReference type="InterPro" id="IPR005324">
    <property type="entry name" value="Ribosomal_uS5_C"/>
</dbReference>
<dbReference type="PANTHER" id="PTHR48277:SF1">
    <property type="entry name" value="MITOCHONDRIAL RIBOSOMAL PROTEIN S5"/>
    <property type="match status" value="1"/>
</dbReference>
<dbReference type="FunFam" id="3.30.230.10:FF:000041">
    <property type="entry name" value="37S ribosomal protein S5"/>
    <property type="match status" value="1"/>
</dbReference>
<dbReference type="GO" id="GO:0006412">
    <property type="term" value="P:translation"/>
    <property type="evidence" value="ECO:0007669"/>
    <property type="project" value="InterPro"/>
</dbReference>
<dbReference type="GO" id="GO:0003735">
    <property type="term" value="F:structural constituent of ribosome"/>
    <property type="evidence" value="ECO:0007669"/>
    <property type="project" value="UniProtKB-UniRule"/>
</dbReference>
<dbReference type="Proteomes" id="UP001251528">
    <property type="component" value="Unassembled WGS sequence"/>
</dbReference>
<name>A0AAJ0FP12_9HYPO</name>
<dbReference type="Gene3D" id="3.30.160.20">
    <property type="match status" value="1"/>
</dbReference>
<keyword evidence="12" id="KW-1185">Reference proteome</keyword>
<comment type="function">
    <text evidence="6">Component of the mitochondrial ribosome (mitoribosome), a dedicated translation machinery responsible for the synthesis of mitochondrial genome-encoded proteins, including at least some of the essential transmembrane subunits of the mitochondrial respiratory chain. The mitoribosomes are attached to the mitochondrial inner membrane and translation products are cotranslationally integrated into the membrane.</text>
</comment>
<dbReference type="PANTHER" id="PTHR48277">
    <property type="entry name" value="MITOCHONDRIAL RIBOSOMAL PROTEIN S5"/>
    <property type="match status" value="1"/>
</dbReference>
<evidence type="ECO:0000256" key="1">
    <source>
        <dbReference type="ARBA" id="ARBA00004173"/>
    </source>
</evidence>
<dbReference type="Gene3D" id="3.30.230.10">
    <property type="match status" value="1"/>
</dbReference>
<keyword evidence="3 8" id="KW-0689">Ribosomal protein</keyword>
<comment type="similarity">
    <text evidence="2 9">Belongs to the universal ribosomal protein uS5 family.</text>
</comment>
<protein>
    <recommendedName>
        <fullName evidence="7">Small ribosomal subunit protein uS5m</fullName>
    </recommendedName>
</protein>
<keyword evidence="5 8" id="KW-0687">Ribonucleoprotein</keyword>
<evidence type="ECO:0000256" key="4">
    <source>
        <dbReference type="ARBA" id="ARBA00023128"/>
    </source>
</evidence>
<dbReference type="EMBL" id="JASWJB010000336">
    <property type="protein sequence ID" value="KAK2591417.1"/>
    <property type="molecule type" value="Genomic_DNA"/>
</dbReference>
<evidence type="ECO:0000313" key="11">
    <source>
        <dbReference type="EMBL" id="KAK2591417.1"/>
    </source>
</evidence>
<evidence type="ECO:0000259" key="10">
    <source>
        <dbReference type="PROSITE" id="PS50881"/>
    </source>
</evidence>
<evidence type="ECO:0000256" key="7">
    <source>
        <dbReference type="ARBA" id="ARBA00039335"/>
    </source>
</evidence>
<dbReference type="PROSITE" id="PS50881">
    <property type="entry name" value="S5_DSRBD"/>
    <property type="match status" value="1"/>
</dbReference>
<evidence type="ECO:0000256" key="8">
    <source>
        <dbReference type="PROSITE-ProRule" id="PRU00268"/>
    </source>
</evidence>
<comment type="caution">
    <text evidence="11">The sequence shown here is derived from an EMBL/GenBank/DDBJ whole genome shotgun (WGS) entry which is preliminary data.</text>
</comment>
<dbReference type="SUPFAM" id="SSF54211">
    <property type="entry name" value="Ribosomal protein S5 domain 2-like"/>
    <property type="match status" value="1"/>
</dbReference>
<dbReference type="Pfam" id="PF03719">
    <property type="entry name" value="Ribosomal_S5_C"/>
    <property type="match status" value="1"/>
</dbReference>
<proteinExistence type="inferred from homology"/>
<dbReference type="AlphaFoldDB" id="A0AAJ0FP12"/>
<evidence type="ECO:0000256" key="3">
    <source>
        <dbReference type="ARBA" id="ARBA00022980"/>
    </source>
</evidence>
<evidence type="ECO:0000256" key="9">
    <source>
        <dbReference type="RuleBase" id="RU003823"/>
    </source>
</evidence>
<dbReference type="Pfam" id="PF00333">
    <property type="entry name" value="Ribosomal_S5"/>
    <property type="match status" value="1"/>
</dbReference>
<evidence type="ECO:0000256" key="6">
    <source>
        <dbReference type="ARBA" id="ARBA00037226"/>
    </source>
</evidence>
<dbReference type="SUPFAM" id="SSF54768">
    <property type="entry name" value="dsRNA-binding domain-like"/>
    <property type="match status" value="1"/>
</dbReference>
<gene>
    <name evidence="11" type="primary">MRPS5</name>
    <name evidence="11" type="ORF">QQS21_010881</name>
</gene>
<dbReference type="InterPro" id="IPR013810">
    <property type="entry name" value="Ribosomal_uS5_N"/>
</dbReference>
<dbReference type="InterPro" id="IPR000851">
    <property type="entry name" value="Ribosomal_uS5"/>
</dbReference>
<accession>A0AAJ0FP12</accession>
<evidence type="ECO:0000256" key="5">
    <source>
        <dbReference type="ARBA" id="ARBA00023274"/>
    </source>
</evidence>
<reference evidence="11" key="1">
    <citation type="submission" date="2023-06" db="EMBL/GenBank/DDBJ databases">
        <title>Conoideocrella luteorostrata (Hypocreales: Clavicipitaceae), a potential biocontrol fungus for elongate hemlock scale in United States Christmas tree production areas.</title>
        <authorList>
            <person name="Barrett H."/>
            <person name="Lovett B."/>
            <person name="Macias A.M."/>
            <person name="Stajich J.E."/>
            <person name="Kasson M.T."/>
        </authorList>
    </citation>
    <scope>NUCLEOTIDE SEQUENCE</scope>
    <source>
        <strain evidence="11">ARSEF 14590</strain>
    </source>
</reference>
<evidence type="ECO:0000256" key="2">
    <source>
        <dbReference type="ARBA" id="ARBA00008945"/>
    </source>
</evidence>
<keyword evidence="4" id="KW-0496">Mitochondrion</keyword>
<sequence length="502" mass="55747">MSVARPAHSLLGRCIASTRARAATSSAAAAVAIPCQQFHSSAPRPKRRSRFRNVTAQEMGLLDPSVLSKYRQEKFPDYSKEELELLRRKYTPEQLEALQAGEEAINPDDLAIQGRLRDDPYRPNYVEDYTVLDPRYDVKPKLEVAPREPEWPNHNDWVDKYGSTMSLLTDKKTSDQLTRAMIRALRRVRESNGAEFIDLTEDELKDIENDPELLKKYLVEDGGPDLDENASGPGVLTRAQVMKLDEAVDAEWKKELDKLSSMTDESEVAPSNLELLADGPAGVSRAYSAEAVELGKVPGVEGLYKSAADPEDEGQDDGGHYQEIKRLTGMTLKDIQSIYRKVLVTRWVSNQTRLGKVRSTSVVAIAGNGNGRLGLGIAKSTEAGLAAETAQLLAIRNMKPIRRYENRTIYGNSKAKVSGTVVELFARPPGFGLRCPHRIFEMCRASGIHDIHARMPRSKNPMNSVKAAYEALTSQIDPEEIAIGRGKKMVDVRKVYYGGAVY</sequence>
<comment type="subcellular location">
    <subcellularLocation>
        <location evidence="1">Mitochondrion</location>
    </subcellularLocation>
</comment>
<dbReference type="FunFam" id="3.30.160.20:FF:000022">
    <property type="entry name" value="28S ribosomal protein S5, mitochondrial"/>
    <property type="match status" value="1"/>
</dbReference>
<dbReference type="InterPro" id="IPR014721">
    <property type="entry name" value="Ribsml_uS5_D2-typ_fold_subgr"/>
</dbReference>
<dbReference type="GO" id="GO:0005763">
    <property type="term" value="C:mitochondrial small ribosomal subunit"/>
    <property type="evidence" value="ECO:0007669"/>
    <property type="project" value="UniProtKB-ARBA"/>
</dbReference>
<evidence type="ECO:0000313" key="12">
    <source>
        <dbReference type="Proteomes" id="UP001251528"/>
    </source>
</evidence>
<dbReference type="InterPro" id="IPR020568">
    <property type="entry name" value="Ribosomal_Su5_D2-typ_SF"/>
</dbReference>